<dbReference type="AlphaFoldDB" id="A0A2M7D5X9"/>
<feature type="region of interest" description="Disordered" evidence="1">
    <location>
        <begin position="304"/>
        <end position="337"/>
    </location>
</feature>
<evidence type="ECO:0000259" key="3">
    <source>
        <dbReference type="Pfam" id="PF04773"/>
    </source>
</evidence>
<dbReference type="InterPro" id="IPR014756">
    <property type="entry name" value="Ig_E-set"/>
</dbReference>
<sequence length="434" mass="47016">MRKTFIWLLAAVVIILLLAAGGWWFKNKGQKGGLLGAAEALAQDGVILEVVKGQVKISFEGEEKTLTSPVAQEVEPGVIVITLAGSQANLVFPNGSLARLDEETSVNLTEFFSEAQSSGVKLELNSGNLWSRVQRLLDKETNYEVQTANAVAVVKGTIFNMVYKEGKTKLEVLSNKVAIKAIDPQTKQTLAGGEAEVETGNSVEMDTKEPPTAQKPLVIKILSAADLDRPWFKDNLAKDKQVEEKIRQASGGSGEVRQQDLREKVLPAMMTLEKKDFSDKPIFEKFIELKEIRQEKIENRIKALEQAQDKQSPSVSSETNPSSIVTTASPKPLIKTPLVSQPPEVKLSVASIDPDVTYGPGYQYTKVTINGSGFGPLAKGSIGGLALTSVKVLNANTLEAMVSPNLQPGVYDVILTSGLQRVVLSKGFEVLEVE</sequence>
<accession>A0A2M7D5X9</accession>
<dbReference type="Gene3D" id="2.60.120.1440">
    <property type="match status" value="1"/>
</dbReference>
<dbReference type="PANTHER" id="PTHR38731">
    <property type="entry name" value="LIPL45-RELATED LIPOPROTEIN-RELATED"/>
    <property type="match status" value="1"/>
</dbReference>
<keyword evidence="2" id="KW-0812">Transmembrane</keyword>
<keyword evidence="2" id="KW-1133">Transmembrane helix</keyword>
<keyword evidence="2" id="KW-0472">Membrane</keyword>
<evidence type="ECO:0000256" key="1">
    <source>
        <dbReference type="SAM" id="MobiDB-lite"/>
    </source>
</evidence>
<dbReference type="EMBL" id="PEUE01000051">
    <property type="protein sequence ID" value="PIV38423.1"/>
    <property type="molecule type" value="Genomic_DNA"/>
</dbReference>
<evidence type="ECO:0000313" key="5">
    <source>
        <dbReference type="Proteomes" id="UP000229247"/>
    </source>
</evidence>
<protein>
    <recommendedName>
        <fullName evidence="3">FecR protein domain-containing protein</fullName>
    </recommendedName>
</protein>
<evidence type="ECO:0000313" key="4">
    <source>
        <dbReference type="EMBL" id="PIV38423.1"/>
    </source>
</evidence>
<dbReference type="Proteomes" id="UP000229247">
    <property type="component" value="Unassembled WGS sequence"/>
</dbReference>
<feature type="compositionally biased region" description="Low complexity" evidence="1">
    <location>
        <begin position="312"/>
        <end position="323"/>
    </location>
</feature>
<dbReference type="InterPro" id="IPR006860">
    <property type="entry name" value="FecR"/>
</dbReference>
<organism evidence="4 5">
    <name type="scientific">Candidatus Portnoybacteria bacterium CG02_land_8_20_14_3_00_45_8</name>
    <dbReference type="NCBI Taxonomy" id="1974807"/>
    <lineage>
        <taxon>Bacteria</taxon>
        <taxon>Candidatus Portnoyibacteriota</taxon>
    </lineage>
</organism>
<evidence type="ECO:0000256" key="2">
    <source>
        <dbReference type="SAM" id="Phobius"/>
    </source>
</evidence>
<dbReference type="SUPFAM" id="SSF81296">
    <property type="entry name" value="E set domains"/>
    <property type="match status" value="1"/>
</dbReference>
<feature type="domain" description="FecR protein" evidence="3">
    <location>
        <begin position="81"/>
        <end position="177"/>
    </location>
</feature>
<dbReference type="Gene3D" id="2.60.40.10">
    <property type="entry name" value="Immunoglobulins"/>
    <property type="match status" value="1"/>
</dbReference>
<dbReference type="InterPro" id="IPR013783">
    <property type="entry name" value="Ig-like_fold"/>
</dbReference>
<dbReference type="Pfam" id="PF04773">
    <property type="entry name" value="FecR"/>
    <property type="match status" value="1"/>
</dbReference>
<comment type="caution">
    <text evidence="4">The sequence shown here is derived from an EMBL/GenBank/DDBJ whole genome shotgun (WGS) entry which is preliminary data.</text>
</comment>
<reference evidence="5" key="1">
    <citation type="submission" date="2017-09" db="EMBL/GenBank/DDBJ databases">
        <title>Depth-based differentiation of microbial function through sediment-hosted aquifers and enrichment of novel symbionts in the deep terrestrial subsurface.</title>
        <authorList>
            <person name="Probst A.J."/>
            <person name="Ladd B."/>
            <person name="Jarett J.K."/>
            <person name="Geller-Mcgrath D.E."/>
            <person name="Sieber C.M.K."/>
            <person name="Emerson J.B."/>
            <person name="Anantharaman K."/>
            <person name="Thomas B.C."/>
            <person name="Malmstrom R."/>
            <person name="Stieglmeier M."/>
            <person name="Klingl A."/>
            <person name="Woyke T."/>
            <person name="Ryan C.M."/>
            <person name="Banfield J.F."/>
        </authorList>
    </citation>
    <scope>NUCLEOTIDE SEQUENCE [LARGE SCALE GENOMIC DNA]</scope>
</reference>
<proteinExistence type="predicted"/>
<feature type="region of interest" description="Disordered" evidence="1">
    <location>
        <begin position="188"/>
        <end position="210"/>
    </location>
</feature>
<gene>
    <name evidence="4" type="ORF">COS30_02200</name>
</gene>
<dbReference type="CDD" id="cd00102">
    <property type="entry name" value="IPT"/>
    <property type="match status" value="1"/>
</dbReference>
<feature type="transmembrane region" description="Helical" evidence="2">
    <location>
        <begin position="6"/>
        <end position="25"/>
    </location>
</feature>
<name>A0A2M7D5X9_9BACT</name>